<dbReference type="EMBL" id="JBHSPR010000069">
    <property type="protein sequence ID" value="MFC6022898.1"/>
    <property type="molecule type" value="Genomic_DNA"/>
</dbReference>
<dbReference type="RefSeq" id="WP_377432768.1">
    <property type="nucleotide sequence ID" value="NZ_JBHSPR010000069.1"/>
</dbReference>
<reference evidence="2" key="1">
    <citation type="journal article" date="2019" name="Int. J. Syst. Evol. Microbiol.">
        <title>The Global Catalogue of Microorganisms (GCM) 10K type strain sequencing project: providing services to taxonomists for standard genome sequencing and annotation.</title>
        <authorList>
            <consortium name="The Broad Institute Genomics Platform"/>
            <consortium name="The Broad Institute Genome Sequencing Center for Infectious Disease"/>
            <person name="Wu L."/>
            <person name="Ma J."/>
        </authorList>
    </citation>
    <scope>NUCLEOTIDE SEQUENCE [LARGE SCALE GENOMIC DNA]</scope>
    <source>
        <strain evidence="2">ZS-35-S2</strain>
    </source>
</reference>
<accession>A0ABW1KQT1</accession>
<sequence length="77" mass="8842">MDQRQQREQIQRVRLGHSGARAYYDQQRARGVNHHAALRHLSNRLVGILHGRLNTATRYDEDHAWPSAKDQQSTAAA</sequence>
<name>A0ABW1KQT1_9ACTN</name>
<gene>
    <name evidence="1" type="ORF">ACFP2T_42940</name>
</gene>
<comment type="caution">
    <text evidence="1">The sequence shown here is derived from an EMBL/GenBank/DDBJ whole genome shotgun (WGS) entry which is preliminary data.</text>
</comment>
<protein>
    <recommendedName>
        <fullName evidence="3">IS110 family transposase</fullName>
    </recommendedName>
</protein>
<keyword evidence="2" id="KW-1185">Reference proteome</keyword>
<evidence type="ECO:0000313" key="2">
    <source>
        <dbReference type="Proteomes" id="UP001596203"/>
    </source>
</evidence>
<evidence type="ECO:0008006" key="3">
    <source>
        <dbReference type="Google" id="ProtNLM"/>
    </source>
</evidence>
<dbReference type="Proteomes" id="UP001596203">
    <property type="component" value="Unassembled WGS sequence"/>
</dbReference>
<organism evidence="1 2">
    <name type="scientific">Plantactinospora solaniradicis</name>
    <dbReference type="NCBI Taxonomy" id="1723736"/>
    <lineage>
        <taxon>Bacteria</taxon>
        <taxon>Bacillati</taxon>
        <taxon>Actinomycetota</taxon>
        <taxon>Actinomycetes</taxon>
        <taxon>Micromonosporales</taxon>
        <taxon>Micromonosporaceae</taxon>
        <taxon>Plantactinospora</taxon>
    </lineage>
</organism>
<proteinExistence type="predicted"/>
<evidence type="ECO:0000313" key="1">
    <source>
        <dbReference type="EMBL" id="MFC6022898.1"/>
    </source>
</evidence>